<sequence length="124" mass="14577">MSLMSVTVDLIHKFKVAQRGMERAMLEVSLGDRIRNDEIRKRTKVTGIAQRISKLKWQWAGHVCRRTDGRWGRRVLEWRPQIGKRSVGRPPARWTDDLKKVAGSGWMRKAEDLVWWRAHVNAYV</sequence>
<keyword evidence="2" id="KW-1185">Reference proteome</keyword>
<dbReference type="AlphaFoldDB" id="A0A8S4QXL9"/>
<accession>A0A8S4QXL9</accession>
<proteinExistence type="predicted"/>
<protein>
    <submittedName>
        <fullName evidence="1">Jg584 protein</fullName>
    </submittedName>
</protein>
<dbReference type="Proteomes" id="UP000838756">
    <property type="component" value="Unassembled WGS sequence"/>
</dbReference>
<dbReference type="EMBL" id="CAKXAJ010022090">
    <property type="protein sequence ID" value="CAH2226846.1"/>
    <property type="molecule type" value="Genomic_DNA"/>
</dbReference>
<name>A0A8S4QXL9_9NEOP</name>
<gene>
    <name evidence="1" type="primary">jg584</name>
    <name evidence="1" type="ORF">PAEG_LOCUS7505</name>
</gene>
<dbReference type="OrthoDB" id="407509at2759"/>
<evidence type="ECO:0000313" key="2">
    <source>
        <dbReference type="Proteomes" id="UP000838756"/>
    </source>
</evidence>
<evidence type="ECO:0000313" key="1">
    <source>
        <dbReference type="EMBL" id="CAH2226846.1"/>
    </source>
</evidence>
<organism evidence="1 2">
    <name type="scientific">Pararge aegeria aegeria</name>
    <dbReference type="NCBI Taxonomy" id="348720"/>
    <lineage>
        <taxon>Eukaryota</taxon>
        <taxon>Metazoa</taxon>
        <taxon>Ecdysozoa</taxon>
        <taxon>Arthropoda</taxon>
        <taxon>Hexapoda</taxon>
        <taxon>Insecta</taxon>
        <taxon>Pterygota</taxon>
        <taxon>Neoptera</taxon>
        <taxon>Endopterygota</taxon>
        <taxon>Lepidoptera</taxon>
        <taxon>Glossata</taxon>
        <taxon>Ditrysia</taxon>
        <taxon>Papilionoidea</taxon>
        <taxon>Nymphalidae</taxon>
        <taxon>Satyrinae</taxon>
        <taxon>Satyrini</taxon>
        <taxon>Parargina</taxon>
        <taxon>Pararge</taxon>
    </lineage>
</organism>
<reference evidence="1" key="1">
    <citation type="submission" date="2022-03" db="EMBL/GenBank/DDBJ databases">
        <authorList>
            <person name="Lindestad O."/>
        </authorList>
    </citation>
    <scope>NUCLEOTIDE SEQUENCE</scope>
</reference>
<comment type="caution">
    <text evidence="1">The sequence shown here is derived from an EMBL/GenBank/DDBJ whole genome shotgun (WGS) entry which is preliminary data.</text>
</comment>